<evidence type="ECO:0000256" key="1">
    <source>
        <dbReference type="ARBA" id="ARBA00023125"/>
    </source>
</evidence>
<feature type="region of interest" description="Disordered" evidence="6">
    <location>
        <begin position="224"/>
        <end position="282"/>
    </location>
</feature>
<evidence type="ECO:0000313" key="9">
    <source>
        <dbReference type="Proteomes" id="UP000179807"/>
    </source>
</evidence>
<dbReference type="InterPro" id="IPR050224">
    <property type="entry name" value="TALE_homeobox"/>
</dbReference>
<dbReference type="PANTHER" id="PTHR11850">
    <property type="entry name" value="HOMEOBOX PROTEIN TRANSCRIPTION FACTORS"/>
    <property type="match status" value="1"/>
</dbReference>
<dbReference type="GeneID" id="94824620"/>
<dbReference type="VEuPathDB" id="TrichDB:TRFO_01118"/>
<keyword evidence="9" id="KW-1185">Reference proteome</keyword>
<gene>
    <name evidence="8" type="ORF">TRFO_01118</name>
</gene>
<protein>
    <recommendedName>
        <fullName evidence="7">Homeobox domain-containing protein</fullName>
    </recommendedName>
</protein>
<evidence type="ECO:0000256" key="3">
    <source>
        <dbReference type="ARBA" id="ARBA00023242"/>
    </source>
</evidence>
<evidence type="ECO:0000256" key="5">
    <source>
        <dbReference type="RuleBase" id="RU000682"/>
    </source>
</evidence>
<dbReference type="OrthoDB" id="10056939at2759"/>
<dbReference type="SMART" id="SM00389">
    <property type="entry name" value="HOX"/>
    <property type="match status" value="1"/>
</dbReference>
<evidence type="ECO:0000256" key="6">
    <source>
        <dbReference type="SAM" id="MobiDB-lite"/>
    </source>
</evidence>
<accession>A0A1J4KIL5</accession>
<evidence type="ECO:0000259" key="7">
    <source>
        <dbReference type="PROSITE" id="PS50071"/>
    </source>
</evidence>
<dbReference type="SUPFAM" id="SSF46689">
    <property type="entry name" value="Homeodomain-like"/>
    <property type="match status" value="1"/>
</dbReference>
<evidence type="ECO:0000313" key="8">
    <source>
        <dbReference type="EMBL" id="OHT11191.1"/>
    </source>
</evidence>
<sequence>MSFFFQFDVIFEMMDSSINPSFTMADGDDSLDSCFLSRNLNIPDPSDGHQQFNQSATNLEDYIYKDCPLKLKFRLKQINESRHGTFASVLDGLKANKNVSITDFKSDSKDNQRAPIKRNRYFKSVFSNIKDDTTFVNLSNIIPDKYAIANYHPCFLPVNNDNPTKFPQPKINNVFVPDNRNFLRHPNFPNIQLQFNFFQNRNFHMQNNQNTNCNLTGQENVEISSHSSIEADQTVNIKKENSKNSIKTNDIEPTEKTQTQEPQKNNETSENNENTENLTNLENFDSDNHLKIPEIMIHPQNPEENPDKNFQFQPLPHEIASQIVASTKPYQMKNKSTKQRQNFTEKQRTILNRYLQTHSNNPYAGSNEVSKLAELTGLQPRQIRTYFTNKRMRDAKCMNLATVKRSRGILT</sequence>
<dbReference type="Proteomes" id="UP000179807">
    <property type="component" value="Unassembled WGS sequence"/>
</dbReference>
<dbReference type="Gene3D" id="1.10.10.60">
    <property type="entry name" value="Homeodomain-like"/>
    <property type="match status" value="1"/>
</dbReference>
<dbReference type="GO" id="GO:0005634">
    <property type="term" value="C:nucleus"/>
    <property type="evidence" value="ECO:0007669"/>
    <property type="project" value="UniProtKB-SubCell"/>
</dbReference>
<dbReference type="RefSeq" id="XP_068364327.1">
    <property type="nucleotide sequence ID" value="XM_068489916.1"/>
</dbReference>
<name>A0A1J4KIL5_9EUKA</name>
<dbReference type="EMBL" id="MLAK01000593">
    <property type="protein sequence ID" value="OHT11191.1"/>
    <property type="molecule type" value="Genomic_DNA"/>
</dbReference>
<dbReference type="Pfam" id="PF00046">
    <property type="entry name" value="Homeodomain"/>
    <property type="match status" value="1"/>
</dbReference>
<evidence type="ECO:0000256" key="4">
    <source>
        <dbReference type="PROSITE-ProRule" id="PRU00108"/>
    </source>
</evidence>
<dbReference type="InterPro" id="IPR009057">
    <property type="entry name" value="Homeodomain-like_sf"/>
</dbReference>
<comment type="subcellular location">
    <subcellularLocation>
        <location evidence="4 5">Nucleus</location>
    </subcellularLocation>
</comment>
<feature type="DNA-binding region" description="Homeobox" evidence="4">
    <location>
        <begin position="336"/>
        <end position="398"/>
    </location>
</feature>
<dbReference type="AlphaFoldDB" id="A0A1J4KIL5"/>
<dbReference type="GO" id="GO:0003677">
    <property type="term" value="F:DNA binding"/>
    <property type="evidence" value="ECO:0007669"/>
    <property type="project" value="UniProtKB-UniRule"/>
</dbReference>
<feature type="compositionally biased region" description="Polar residues" evidence="6">
    <location>
        <begin position="224"/>
        <end position="235"/>
    </location>
</feature>
<keyword evidence="2 4" id="KW-0371">Homeobox</keyword>
<feature type="compositionally biased region" description="Low complexity" evidence="6">
    <location>
        <begin position="265"/>
        <end position="282"/>
    </location>
</feature>
<reference evidence="8" key="1">
    <citation type="submission" date="2016-10" db="EMBL/GenBank/DDBJ databases">
        <authorList>
            <person name="Benchimol M."/>
            <person name="Almeida L.G."/>
            <person name="Vasconcelos A.T."/>
            <person name="Perreira-Neves A."/>
            <person name="Rosa I.A."/>
            <person name="Tasca T."/>
            <person name="Bogo M.R."/>
            <person name="de Souza W."/>
        </authorList>
    </citation>
    <scope>NUCLEOTIDE SEQUENCE [LARGE SCALE GENOMIC DNA]</scope>
    <source>
        <strain evidence="8">K</strain>
    </source>
</reference>
<evidence type="ECO:0000256" key="2">
    <source>
        <dbReference type="ARBA" id="ARBA00023155"/>
    </source>
</evidence>
<dbReference type="InterPro" id="IPR001356">
    <property type="entry name" value="HD"/>
</dbReference>
<dbReference type="CDD" id="cd00086">
    <property type="entry name" value="homeodomain"/>
    <property type="match status" value="1"/>
</dbReference>
<proteinExistence type="predicted"/>
<keyword evidence="1 4" id="KW-0238">DNA-binding</keyword>
<keyword evidence="3 4" id="KW-0539">Nucleus</keyword>
<comment type="caution">
    <text evidence="8">The sequence shown here is derived from an EMBL/GenBank/DDBJ whole genome shotgun (WGS) entry which is preliminary data.</text>
</comment>
<organism evidence="8 9">
    <name type="scientific">Tritrichomonas foetus</name>
    <dbReference type="NCBI Taxonomy" id="1144522"/>
    <lineage>
        <taxon>Eukaryota</taxon>
        <taxon>Metamonada</taxon>
        <taxon>Parabasalia</taxon>
        <taxon>Tritrichomonadida</taxon>
        <taxon>Tritrichomonadidae</taxon>
        <taxon>Tritrichomonas</taxon>
    </lineage>
</organism>
<dbReference type="PROSITE" id="PS50071">
    <property type="entry name" value="HOMEOBOX_2"/>
    <property type="match status" value="1"/>
</dbReference>
<feature type="domain" description="Homeobox" evidence="7">
    <location>
        <begin position="334"/>
        <end position="397"/>
    </location>
</feature>